<dbReference type="Proteomes" id="UP000005222">
    <property type="component" value="Chromosome L"/>
</dbReference>
<protein>
    <submittedName>
        <fullName evidence="2">Piso0_004297 protein</fullName>
    </submittedName>
</protein>
<dbReference type="InterPro" id="IPR008698">
    <property type="entry name" value="NDUB7"/>
</dbReference>
<dbReference type="Pfam" id="PF05676">
    <property type="entry name" value="NDUF_B7"/>
    <property type="match status" value="1"/>
</dbReference>
<sequence length="70" mass="8261">MSEYTFPEIPAQQELDEHNVPFANRDHCAAHLITYYKCLDKGTSFCTKPKDEFYKCQYFSLKNRLAQAKH</sequence>
<dbReference type="EMBL" id="FO082048">
    <property type="protein sequence ID" value="CCE84742.1"/>
    <property type="molecule type" value="Genomic_DNA"/>
</dbReference>
<dbReference type="eggNOG" id="ENOG502THDG">
    <property type="taxonomic scope" value="Eukaryota"/>
</dbReference>
<evidence type="ECO:0000313" key="3">
    <source>
        <dbReference type="Proteomes" id="UP000005222"/>
    </source>
</evidence>
<dbReference type="GO" id="GO:0005739">
    <property type="term" value="C:mitochondrion"/>
    <property type="evidence" value="ECO:0007669"/>
    <property type="project" value="InterPro"/>
</dbReference>
<name>G8Y812_PICSO</name>
<keyword evidence="3" id="KW-1185">Reference proteome</keyword>
<accession>G8Y812</accession>
<dbReference type="AlphaFoldDB" id="G8Y812"/>
<dbReference type="Proteomes" id="UP000005222">
    <property type="component" value="Chromosome K"/>
</dbReference>
<reference evidence="3" key="2">
    <citation type="journal article" date="2012" name="G3 (Bethesda)">
        <title>Pichia sorbitophila, an interspecies yeast hybrid reveals early steps of genome resolution following polyploidization.</title>
        <authorList>
            <person name="Leh Louis V."/>
            <person name="Despons L."/>
            <person name="Friedrich A."/>
            <person name="Martin T."/>
            <person name="Durrens P."/>
            <person name="Casaregola S."/>
            <person name="Neuveglise C."/>
            <person name="Fairhead C."/>
            <person name="Marck C."/>
            <person name="Cruz J.A."/>
            <person name="Straub M.L."/>
            <person name="Kugler V."/>
            <person name="Sacerdot C."/>
            <person name="Uzunov Z."/>
            <person name="Thierry A."/>
            <person name="Weiss S."/>
            <person name="Bleykasten C."/>
            <person name="De Montigny J."/>
            <person name="Jacques N."/>
            <person name="Jung P."/>
            <person name="Lemaire M."/>
            <person name="Mallet S."/>
            <person name="Morel G."/>
            <person name="Richard G.F."/>
            <person name="Sarkar A."/>
            <person name="Savel G."/>
            <person name="Schacherer J."/>
            <person name="Seret M.L."/>
            <person name="Talla E."/>
            <person name="Samson G."/>
            <person name="Jubin C."/>
            <person name="Poulain J."/>
            <person name="Vacherie B."/>
            <person name="Barbe V."/>
            <person name="Pelletier E."/>
            <person name="Sherman D.J."/>
            <person name="Westhof E."/>
            <person name="Weissenbach J."/>
            <person name="Baret P.V."/>
            <person name="Wincker P."/>
            <person name="Gaillardin C."/>
            <person name="Dujon B."/>
            <person name="Souciet J.L."/>
        </authorList>
    </citation>
    <scope>NUCLEOTIDE SEQUENCE [LARGE SCALE GENOMIC DNA]</scope>
    <source>
        <strain evidence="3">ATCC MYA-4447 / BCRC 22081 / CBS 7064 / NBRC 10061 / NRRL Y-12695</strain>
    </source>
</reference>
<organism evidence="2 3">
    <name type="scientific">Pichia sorbitophila (strain ATCC MYA-4447 / BCRC 22081 / CBS 7064 / NBRC 10061 / NRRL Y-12695)</name>
    <name type="common">Hybrid yeast</name>
    <dbReference type="NCBI Taxonomy" id="559304"/>
    <lineage>
        <taxon>Eukaryota</taxon>
        <taxon>Fungi</taxon>
        <taxon>Dikarya</taxon>
        <taxon>Ascomycota</taxon>
        <taxon>Saccharomycotina</taxon>
        <taxon>Pichiomycetes</taxon>
        <taxon>Debaryomycetaceae</taxon>
        <taxon>Millerozyma</taxon>
    </lineage>
</organism>
<dbReference type="EMBL" id="FO082049">
    <property type="protein sequence ID" value="CCE83711.1"/>
    <property type="molecule type" value="Genomic_DNA"/>
</dbReference>
<evidence type="ECO:0000313" key="2">
    <source>
        <dbReference type="EMBL" id="CCE84742.1"/>
    </source>
</evidence>
<proteinExistence type="predicted"/>
<reference evidence="2" key="1">
    <citation type="submission" date="2011-10" db="EMBL/GenBank/DDBJ databases">
        <authorList>
            <person name="Genoscope - CEA"/>
        </authorList>
    </citation>
    <scope>NUCLEOTIDE SEQUENCE</scope>
</reference>
<gene>
    <name evidence="2" type="primary">Piso0_004297</name>
    <name evidence="1" type="ORF">GNLVRS01_PISO0K13782g</name>
    <name evidence="2" type="ORF">GNLVRS01_PISO0L13783g</name>
</gene>
<dbReference type="OrthoDB" id="4079124at2759"/>
<evidence type="ECO:0000313" key="1">
    <source>
        <dbReference type="EMBL" id="CCE83711.1"/>
    </source>
</evidence>
<dbReference type="InParanoid" id="G8Y812"/>
<dbReference type="HOGENOM" id="CLU_2758670_0_0_1"/>